<keyword evidence="2" id="KW-0964">Secreted</keyword>
<comment type="subcellular location">
    <subcellularLocation>
        <location evidence="1">Secreted</location>
    </subcellularLocation>
</comment>
<evidence type="ECO:0000256" key="1">
    <source>
        <dbReference type="ARBA" id="ARBA00004613"/>
    </source>
</evidence>
<evidence type="ECO:0000256" key="3">
    <source>
        <dbReference type="ARBA" id="ARBA00023180"/>
    </source>
</evidence>
<dbReference type="EMBL" id="KQ422777">
    <property type="protein sequence ID" value="KOF74268.1"/>
    <property type="molecule type" value="Genomic_DNA"/>
</dbReference>
<dbReference type="InterPro" id="IPR010255">
    <property type="entry name" value="Haem_peroxidase_sf"/>
</dbReference>
<sequence>MALYHVFLREHNRLVGRLNQTCNNTDCRNEARTLLIAMFQHIICNEYLPLLLGTNTSVKCLNTSTHTYNSTNLPMVSNSFAAAYKLVGASMLRDTVGSNVLVHDVPLTSNTEMTNIVNGMLTNCSLKIGREIPCAYRNNCQYSDIVSILTQDTRYLGLPPYFVWLALTVPIANLPTSIPDLPHHNTSMKIALSNTHQSIFDIEFLTGALSENVVPGAMVGPTLKRLFEDTFNLLQRNDRLYFENAGVFTDEQLAEIRNVTMAQLLCRNVEGLTEVKENAFVHNSSTVQCSSLPDIDFCKYCGVSRNWSAFVTVAVPCVRLQLKYRLCQSTRPLACPCLGSPFEIIPCPSPNSLNILDPVMIMRSKILAQTMGNDTQSIAYYTMGNDYKLVDRMWEIFFMLF</sequence>
<dbReference type="GO" id="GO:0006979">
    <property type="term" value="P:response to oxidative stress"/>
    <property type="evidence" value="ECO:0007669"/>
    <property type="project" value="InterPro"/>
</dbReference>
<name>A0A0L8GBG9_OCTBM</name>
<dbReference type="PROSITE" id="PS50292">
    <property type="entry name" value="PEROXIDASE_3"/>
    <property type="match status" value="1"/>
</dbReference>
<dbReference type="InterPro" id="IPR019791">
    <property type="entry name" value="Haem_peroxidase_animal"/>
</dbReference>
<keyword evidence="3" id="KW-0325">Glycoprotein</keyword>
<dbReference type="GO" id="GO:0004601">
    <property type="term" value="F:peroxidase activity"/>
    <property type="evidence" value="ECO:0007669"/>
    <property type="project" value="InterPro"/>
</dbReference>
<dbReference type="KEGG" id="obi:106877966"/>
<reference evidence="4" key="1">
    <citation type="submission" date="2015-07" db="EMBL/GenBank/DDBJ databases">
        <title>MeaNS - Measles Nucleotide Surveillance Program.</title>
        <authorList>
            <person name="Tran T."/>
            <person name="Druce J."/>
        </authorList>
    </citation>
    <scope>NUCLEOTIDE SEQUENCE</scope>
    <source>
        <strain evidence="4">UCB-OBI-ISO-001</strain>
        <tissue evidence="4">Gonad</tissue>
    </source>
</reference>
<accession>A0A0L8GBG9</accession>
<dbReference type="OrthoDB" id="823504at2759"/>
<dbReference type="PANTHER" id="PTHR11475:SF4">
    <property type="entry name" value="CHORION PEROXIDASE"/>
    <property type="match status" value="1"/>
</dbReference>
<evidence type="ECO:0000313" key="4">
    <source>
        <dbReference type="EMBL" id="KOF74268.1"/>
    </source>
</evidence>
<protein>
    <submittedName>
        <fullName evidence="4">Uncharacterized protein</fullName>
    </submittedName>
</protein>
<dbReference type="Gene3D" id="1.10.640.10">
    <property type="entry name" value="Haem peroxidase domain superfamily, animal type"/>
    <property type="match status" value="1"/>
</dbReference>
<proteinExistence type="predicted"/>
<dbReference type="Pfam" id="PF03098">
    <property type="entry name" value="An_peroxidase"/>
    <property type="match status" value="1"/>
</dbReference>
<dbReference type="GO" id="GO:0020037">
    <property type="term" value="F:heme binding"/>
    <property type="evidence" value="ECO:0007669"/>
    <property type="project" value="InterPro"/>
</dbReference>
<gene>
    <name evidence="4" type="ORF">OCBIM_22036487mg</name>
</gene>
<evidence type="ECO:0000256" key="2">
    <source>
        <dbReference type="ARBA" id="ARBA00022525"/>
    </source>
</evidence>
<dbReference type="AlphaFoldDB" id="A0A0L8GBG9"/>
<dbReference type="SUPFAM" id="SSF48113">
    <property type="entry name" value="Heme-dependent peroxidases"/>
    <property type="match status" value="1"/>
</dbReference>
<dbReference type="OMA" id="CFQADSR"/>
<dbReference type="GO" id="GO:0005576">
    <property type="term" value="C:extracellular region"/>
    <property type="evidence" value="ECO:0007669"/>
    <property type="project" value="UniProtKB-SubCell"/>
</dbReference>
<dbReference type="InterPro" id="IPR037120">
    <property type="entry name" value="Haem_peroxidase_sf_animal"/>
</dbReference>
<organism evidence="4">
    <name type="scientific">Octopus bimaculoides</name>
    <name type="common">California two-spotted octopus</name>
    <dbReference type="NCBI Taxonomy" id="37653"/>
    <lineage>
        <taxon>Eukaryota</taxon>
        <taxon>Metazoa</taxon>
        <taxon>Spiralia</taxon>
        <taxon>Lophotrochozoa</taxon>
        <taxon>Mollusca</taxon>
        <taxon>Cephalopoda</taxon>
        <taxon>Coleoidea</taxon>
        <taxon>Octopodiformes</taxon>
        <taxon>Octopoda</taxon>
        <taxon>Incirrata</taxon>
        <taxon>Octopodidae</taxon>
        <taxon>Octopus</taxon>
    </lineage>
</organism>
<dbReference type="PANTHER" id="PTHR11475">
    <property type="entry name" value="OXIDASE/PEROXIDASE"/>
    <property type="match status" value="1"/>
</dbReference>